<feature type="transmembrane region" description="Helical" evidence="1">
    <location>
        <begin position="133"/>
        <end position="151"/>
    </location>
</feature>
<keyword evidence="1" id="KW-1133">Transmembrane helix</keyword>
<evidence type="ECO:0000313" key="3">
    <source>
        <dbReference type="Proteomes" id="UP000237819"/>
    </source>
</evidence>
<gene>
    <name evidence="2" type="ORF">C5Y93_14830</name>
</gene>
<dbReference type="AlphaFoldDB" id="A0A2S8GLC1"/>
<dbReference type="Proteomes" id="UP000237819">
    <property type="component" value="Unassembled WGS sequence"/>
</dbReference>
<protein>
    <submittedName>
        <fullName evidence="2">Uncharacterized protein</fullName>
    </submittedName>
</protein>
<evidence type="ECO:0000256" key="1">
    <source>
        <dbReference type="SAM" id="Phobius"/>
    </source>
</evidence>
<comment type="caution">
    <text evidence="2">The sequence shown here is derived from an EMBL/GenBank/DDBJ whole genome shotgun (WGS) entry which is preliminary data.</text>
</comment>
<keyword evidence="1" id="KW-0472">Membrane</keyword>
<evidence type="ECO:0000313" key="2">
    <source>
        <dbReference type="EMBL" id="PQO45235.1"/>
    </source>
</evidence>
<keyword evidence="1" id="KW-0812">Transmembrane</keyword>
<dbReference type="EMBL" id="PUHZ01000015">
    <property type="protein sequence ID" value="PQO45235.1"/>
    <property type="molecule type" value="Genomic_DNA"/>
</dbReference>
<proteinExistence type="predicted"/>
<feature type="transmembrane region" description="Helical" evidence="1">
    <location>
        <begin position="63"/>
        <end position="83"/>
    </location>
</feature>
<name>A0A2S8GLC1_9BACT</name>
<feature type="transmembrane region" description="Helical" evidence="1">
    <location>
        <begin position="36"/>
        <end position="56"/>
    </location>
</feature>
<feature type="transmembrane region" description="Helical" evidence="1">
    <location>
        <begin position="7"/>
        <end position="30"/>
    </location>
</feature>
<sequence>MYEEASLILALFTFGTMGQGILITIFGLSISTQSHSSTFGFIVAGFGFTLIITQYASTYRRNLFCLIVASGQLAFCSFLLFLLLMLGGFFVLLPLTISVTTLLLNLTWYASLIEQREFGILEESSQKITLREIFGAILVLALILGPASFFYR</sequence>
<accession>A0A2S8GLC1</accession>
<organism evidence="2 3">
    <name type="scientific">Blastopirellula marina</name>
    <dbReference type="NCBI Taxonomy" id="124"/>
    <lineage>
        <taxon>Bacteria</taxon>
        <taxon>Pseudomonadati</taxon>
        <taxon>Planctomycetota</taxon>
        <taxon>Planctomycetia</taxon>
        <taxon>Pirellulales</taxon>
        <taxon>Pirellulaceae</taxon>
        <taxon>Blastopirellula</taxon>
    </lineage>
</organism>
<feature type="transmembrane region" description="Helical" evidence="1">
    <location>
        <begin position="89"/>
        <end position="112"/>
    </location>
</feature>
<reference evidence="2 3" key="1">
    <citation type="submission" date="2018-02" db="EMBL/GenBank/DDBJ databases">
        <title>Comparative genomes isolates from brazilian mangrove.</title>
        <authorList>
            <person name="Araujo J.E."/>
            <person name="Taketani R.G."/>
            <person name="Silva M.C.P."/>
            <person name="Loureco M.V."/>
            <person name="Andreote F.D."/>
        </authorList>
    </citation>
    <scope>NUCLEOTIDE SEQUENCE [LARGE SCALE GENOMIC DNA]</scope>
    <source>
        <strain evidence="2 3">Nap-Phe MGV</strain>
    </source>
</reference>